<reference evidence="3 4" key="1">
    <citation type="submission" date="2015-05" db="EMBL/GenBank/DDBJ databases">
        <title>Evolution of Trichinella species and genotypes.</title>
        <authorList>
            <person name="Korhonen P.K."/>
            <person name="Edoardo P."/>
            <person name="Giuseppe L.R."/>
            <person name="Gasser R.B."/>
        </authorList>
    </citation>
    <scope>NUCLEOTIDE SEQUENCE [LARGE SCALE GENOMIC DNA]</scope>
    <source>
        <strain evidence="3">ISS10</strain>
    </source>
</reference>
<comment type="caution">
    <text evidence="3">The sequence shown here is derived from an EMBL/GenBank/DDBJ whole genome shotgun (WGS) entry which is preliminary data.</text>
</comment>
<evidence type="ECO:0000256" key="2">
    <source>
        <dbReference type="SAM" id="Phobius"/>
    </source>
</evidence>
<feature type="region of interest" description="Disordered" evidence="1">
    <location>
        <begin position="126"/>
        <end position="148"/>
    </location>
</feature>
<keyword evidence="2" id="KW-0812">Transmembrane</keyword>
<protein>
    <submittedName>
        <fullName evidence="3">Uncharacterized protein</fullName>
    </submittedName>
</protein>
<dbReference type="AlphaFoldDB" id="A0A0V1L4R8"/>
<evidence type="ECO:0000313" key="3">
    <source>
        <dbReference type="EMBL" id="KRZ54512.1"/>
    </source>
</evidence>
<sequence length="148" mass="16905">MSVLFLRQLAKQVEHLISVAADEHAGIIILIRRSISISQGLSTVVIILIKAAFGRPRIQSRLSCPVNNIKRIPMNISIIFQIIGHKCKLSPHTFRLEVKKFFFSFAIFFFCLFLFTIRPISAADNEHGTNHTHSTDDDYDDDNHNDLR</sequence>
<organism evidence="3 4">
    <name type="scientific">Trichinella nativa</name>
    <dbReference type="NCBI Taxonomy" id="6335"/>
    <lineage>
        <taxon>Eukaryota</taxon>
        <taxon>Metazoa</taxon>
        <taxon>Ecdysozoa</taxon>
        <taxon>Nematoda</taxon>
        <taxon>Enoplea</taxon>
        <taxon>Dorylaimia</taxon>
        <taxon>Trichinellida</taxon>
        <taxon>Trichinellidae</taxon>
        <taxon>Trichinella</taxon>
    </lineage>
</organism>
<keyword evidence="2" id="KW-1133">Transmembrane helix</keyword>
<evidence type="ECO:0000313" key="4">
    <source>
        <dbReference type="Proteomes" id="UP000054721"/>
    </source>
</evidence>
<accession>A0A0V1L4R8</accession>
<name>A0A0V1L4R8_9BILA</name>
<feature type="transmembrane region" description="Helical" evidence="2">
    <location>
        <begin position="101"/>
        <end position="120"/>
    </location>
</feature>
<gene>
    <name evidence="3" type="ORF">T02_7453</name>
</gene>
<keyword evidence="4" id="KW-1185">Reference proteome</keyword>
<keyword evidence="2" id="KW-0472">Membrane</keyword>
<proteinExistence type="predicted"/>
<evidence type="ECO:0000256" key="1">
    <source>
        <dbReference type="SAM" id="MobiDB-lite"/>
    </source>
</evidence>
<dbReference type="Proteomes" id="UP000054721">
    <property type="component" value="Unassembled WGS sequence"/>
</dbReference>
<dbReference type="EMBL" id="JYDW01000136">
    <property type="protein sequence ID" value="KRZ54512.1"/>
    <property type="molecule type" value="Genomic_DNA"/>
</dbReference>
<dbReference type="OrthoDB" id="10455925at2759"/>